<evidence type="ECO:0000313" key="5">
    <source>
        <dbReference type="Proteomes" id="UP000076532"/>
    </source>
</evidence>
<dbReference type="Pfam" id="PF09073">
    <property type="entry name" value="BUD22"/>
    <property type="match status" value="1"/>
</dbReference>
<dbReference type="PANTHER" id="PTHR23325:SF1">
    <property type="entry name" value="SERUM RESPONSE FACTOR-BINDING PROTEIN 1"/>
    <property type="match status" value="1"/>
</dbReference>
<proteinExistence type="predicted"/>
<evidence type="ECO:0000256" key="2">
    <source>
        <dbReference type="SAM" id="MobiDB-lite"/>
    </source>
</evidence>
<name>A0A166WC13_9AGAM</name>
<organism evidence="4 5">
    <name type="scientific">Athelia psychrophila</name>
    <dbReference type="NCBI Taxonomy" id="1759441"/>
    <lineage>
        <taxon>Eukaryota</taxon>
        <taxon>Fungi</taxon>
        <taxon>Dikarya</taxon>
        <taxon>Basidiomycota</taxon>
        <taxon>Agaricomycotina</taxon>
        <taxon>Agaricomycetes</taxon>
        <taxon>Agaricomycetidae</taxon>
        <taxon>Atheliales</taxon>
        <taxon>Atheliaceae</taxon>
        <taxon>Athelia</taxon>
    </lineage>
</organism>
<protein>
    <submittedName>
        <fullName evidence="4">Bud-site selection protein</fullName>
    </submittedName>
</protein>
<gene>
    <name evidence="4" type="ORF">FIBSPDRAFT_1036138</name>
</gene>
<dbReference type="InterPro" id="IPR015158">
    <property type="entry name" value="Bud22_dom"/>
</dbReference>
<feature type="region of interest" description="Disordered" evidence="2">
    <location>
        <begin position="222"/>
        <end position="506"/>
    </location>
</feature>
<feature type="domain" description="Bud22" evidence="3">
    <location>
        <begin position="90"/>
        <end position="506"/>
    </location>
</feature>
<feature type="compositionally biased region" description="Basic and acidic residues" evidence="2">
    <location>
        <begin position="469"/>
        <end position="486"/>
    </location>
</feature>
<dbReference type="InterPro" id="IPR037393">
    <property type="entry name" value="Bud22/SRFB1"/>
</dbReference>
<dbReference type="GO" id="GO:0030686">
    <property type="term" value="C:90S preribosome"/>
    <property type="evidence" value="ECO:0007669"/>
    <property type="project" value="TreeGrafter"/>
</dbReference>
<sequence>MHTADEIKAEPRVVAATESEHKFLSINHPSKSFTSSSPIQTDSTLVFCLQGLPTTGNWMGSMPDTVQQGTKRKRYEPKEEDISVKIAGKLHHDLKEVRKAAKKSKTFETQKLVKRLKGLREKKATEDEIADCEAQLEAIKITHHEPIANTALKTKIKKDHLLSEDTRVQAAVAKELLNNVLDPAEPGSALAKVHGRLLSSKALAMEVAAAVDDLKAVLRPKTKETTELQSEGGAAESTERPKKIKKGGATKERGQVLVVEGTSDIDAAGEDEADWDAESAGGDHEEGDADGWESGSVHSRSAHKEDDTSSDDDSNDLGSQASPPKKPSDSKAKAPAAKSQFLPSLSVGFIRGDSDSDFSDTEANPVNVRKNRRGQQARRAIWEKKYGQNANHAKKQRAEMLAAGAKQDQVRATQGGPPHKADPNQSRAGRGKPEDGTSQQHRQQADTGWAQRTQPTVSAISSHPVARRHKEEQPREQPLHPSWEAKKKMKEKQTGIVPSQGTKIVF</sequence>
<accession>A0A166WC13</accession>
<feature type="compositionally biased region" description="Polar residues" evidence="2">
    <location>
        <begin position="436"/>
        <end position="461"/>
    </location>
</feature>
<dbReference type="Proteomes" id="UP000076532">
    <property type="component" value="Unassembled WGS sequence"/>
</dbReference>
<evidence type="ECO:0000259" key="3">
    <source>
        <dbReference type="Pfam" id="PF09073"/>
    </source>
</evidence>
<dbReference type="STRING" id="436010.A0A166WC13"/>
<evidence type="ECO:0000256" key="1">
    <source>
        <dbReference type="ARBA" id="ARBA00023054"/>
    </source>
</evidence>
<feature type="compositionally biased region" description="Polar residues" evidence="2">
    <location>
        <begin position="496"/>
        <end position="506"/>
    </location>
</feature>
<dbReference type="GO" id="GO:0005634">
    <property type="term" value="C:nucleus"/>
    <property type="evidence" value="ECO:0007669"/>
    <property type="project" value="TreeGrafter"/>
</dbReference>
<keyword evidence="1" id="KW-0175">Coiled coil</keyword>
<feature type="compositionally biased region" description="Acidic residues" evidence="2">
    <location>
        <begin position="267"/>
        <end position="277"/>
    </location>
</feature>
<dbReference type="PANTHER" id="PTHR23325">
    <property type="entry name" value="SERUM RESPONSE FACTOR-BINDING"/>
    <property type="match status" value="1"/>
</dbReference>
<evidence type="ECO:0000313" key="4">
    <source>
        <dbReference type="EMBL" id="KZP33600.1"/>
    </source>
</evidence>
<dbReference type="AlphaFoldDB" id="A0A166WC13"/>
<keyword evidence="5" id="KW-1185">Reference proteome</keyword>
<dbReference type="GO" id="GO:0030490">
    <property type="term" value="P:maturation of SSU-rRNA"/>
    <property type="evidence" value="ECO:0007669"/>
    <property type="project" value="TreeGrafter"/>
</dbReference>
<reference evidence="4 5" key="1">
    <citation type="journal article" date="2016" name="Mol. Biol. Evol.">
        <title>Comparative Genomics of Early-Diverging Mushroom-Forming Fungi Provides Insights into the Origins of Lignocellulose Decay Capabilities.</title>
        <authorList>
            <person name="Nagy L.G."/>
            <person name="Riley R."/>
            <person name="Tritt A."/>
            <person name="Adam C."/>
            <person name="Daum C."/>
            <person name="Floudas D."/>
            <person name="Sun H."/>
            <person name="Yadav J.S."/>
            <person name="Pangilinan J."/>
            <person name="Larsson K.H."/>
            <person name="Matsuura K."/>
            <person name="Barry K."/>
            <person name="Labutti K."/>
            <person name="Kuo R."/>
            <person name="Ohm R.A."/>
            <person name="Bhattacharya S.S."/>
            <person name="Shirouzu T."/>
            <person name="Yoshinaga Y."/>
            <person name="Martin F.M."/>
            <person name="Grigoriev I.V."/>
            <person name="Hibbett D.S."/>
        </authorList>
    </citation>
    <scope>NUCLEOTIDE SEQUENCE [LARGE SCALE GENOMIC DNA]</scope>
    <source>
        <strain evidence="4 5">CBS 109695</strain>
    </source>
</reference>
<dbReference type="OrthoDB" id="3364872at2759"/>
<dbReference type="EMBL" id="KV417482">
    <property type="protein sequence ID" value="KZP33600.1"/>
    <property type="molecule type" value="Genomic_DNA"/>
</dbReference>